<gene>
    <name evidence="1" type="ORF">PENTCL1PPCAC_24356</name>
</gene>
<name>A0AAV5U5X8_9BILA</name>
<reference evidence="1" key="1">
    <citation type="submission" date="2023-10" db="EMBL/GenBank/DDBJ databases">
        <title>Genome assembly of Pristionchus species.</title>
        <authorList>
            <person name="Yoshida K."/>
            <person name="Sommer R.J."/>
        </authorList>
    </citation>
    <scope>NUCLEOTIDE SEQUENCE</scope>
    <source>
        <strain evidence="1">RS0144</strain>
    </source>
</reference>
<proteinExistence type="predicted"/>
<sequence>WHADAGRFDSRPQVMFCKRQRKAMPIMGMVSDWHADAGRFDSRSQVMVCKRYSRRMKKIENLLPPRKCPKILKLYLECNTDRAQCSCVSNFILTLAGS</sequence>
<protein>
    <submittedName>
        <fullName evidence="1">Uncharacterized protein</fullName>
    </submittedName>
</protein>
<feature type="non-terminal residue" evidence="1">
    <location>
        <position position="1"/>
    </location>
</feature>
<dbReference type="EMBL" id="BTSX01000005">
    <property type="protein sequence ID" value="GMT02182.1"/>
    <property type="molecule type" value="Genomic_DNA"/>
</dbReference>
<accession>A0AAV5U5X8</accession>
<organism evidence="1 2">
    <name type="scientific">Pristionchus entomophagus</name>
    <dbReference type="NCBI Taxonomy" id="358040"/>
    <lineage>
        <taxon>Eukaryota</taxon>
        <taxon>Metazoa</taxon>
        <taxon>Ecdysozoa</taxon>
        <taxon>Nematoda</taxon>
        <taxon>Chromadorea</taxon>
        <taxon>Rhabditida</taxon>
        <taxon>Rhabditina</taxon>
        <taxon>Diplogasteromorpha</taxon>
        <taxon>Diplogasteroidea</taxon>
        <taxon>Neodiplogasteridae</taxon>
        <taxon>Pristionchus</taxon>
    </lineage>
</organism>
<evidence type="ECO:0000313" key="1">
    <source>
        <dbReference type="EMBL" id="GMT02182.1"/>
    </source>
</evidence>
<keyword evidence="2" id="KW-1185">Reference proteome</keyword>
<dbReference type="AlphaFoldDB" id="A0AAV5U5X8"/>
<dbReference type="Proteomes" id="UP001432027">
    <property type="component" value="Unassembled WGS sequence"/>
</dbReference>
<comment type="caution">
    <text evidence="1">The sequence shown here is derived from an EMBL/GenBank/DDBJ whole genome shotgun (WGS) entry which is preliminary data.</text>
</comment>
<evidence type="ECO:0000313" key="2">
    <source>
        <dbReference type="Proteomes" id="UP001432027"/>
    </source>
</evidence>
<feature type="non-terminal residue" evidence="1">
    <location>
        <position position="98"/>
    </location>
</feature>